<proteinExistence type="predicted"/>
<gene>
    <name evidence="1" type="ORF">ACOLOM_LOCUS11670</name>
</gene>
<evidence type="ECO:0000313" key="2">
    <source>
        <dbReference type="Proteomes" id="UP000789525"/>
    </source>
</evidence>
<feature type="non-terminal residue" evidence="1">
    <location>
        <position position="48"/>
    </location>
</feature>
<reference evidence="1" key="1">
    <citation type="submission" date="2021-06" db="EMBL/GenBank/DDBJ databases">
        <authorList>
            <person name="Kallberg Y."/>
            <person name="Tangrot J."/>
            <person name="Rosling A."/>
        </authorList>
    </citation>
    <scope>NUCLEOTIDE SEQUENCE</scope>
    <source>
        <strain evidence="1">CL356</strain>
    </source>
</reference>
<evidence type="ECO:0000313" key="1">
    <source>
        <dbReference type="EMBL" id="CAG8731517.1"/>
    </source>
</evidence>
<protein>
    <submittedName>
        <fullName evidence="1">11468_t:CDS:1</fullName>
    </submittedName>
</protein>
<comment type="caution">
    <text evidence="1">The sequence shown here is derived from an EMBL/GenBank/DDBJ whole genome shotgun (WGS) entry which is preliminary data.</text>
</comment>
<accession>A0ACA9Q1E9</accession>
<feature type="non-terminal residue" evidence="1">
    <location>
        <position position="1"/>
    </location>
</feature>
<dbReference type="Proteomes" id="UP000789525">
    <property type="component" value="Unassembled WGS sequence"/>
</dbReference>
<name>A0ACA9Q1E9_9GLOM</name>
<dbReference type="EMBL" id="CAJVPT010043071">
    <property type="protein sequence ID" value="CAG8731517.1"/>
    <property type="molecule type" value="Genomic_DNA"/>
</dbReference>
<keyword evidence="2" id="KW-1185">Reference proteome</keyword>
<organism evidence="1 2">
    <name type="scientific">Acaulospora colombiana</name>
    <dbReference type="NCBI Taxonomy" id="27376"/>
    <lineage>
        <taxon>Eukaryota</taxon>
        <taxon>Fungi</taxon>
        <taxon>Fungi incertae sedis</taxon>
        <taxon>Mucoromycota</taxon>
        <taxon>Glomeromycotina</taxon>
        <taxon>Glomeromycetes</taxon>
        <taxon>Diversisporales</taxon>
        <taxon>Acaulosporaceae</taxon>
        <taxon>Acaulospora</taxon>
    </lineage>
</organism>
<sequence length="48" mass="5639">AQDLQLSMIRDDANEDMENLMDKLSKFWEGQPFKKAIHLIVDSLYLVK</sequence>